<dbReference type="InterPro" id="IPR040763">
    <property type="entry name" value="RNR_alpha_hel"/>
</dbReference>
<dbReference type="Proteomes" id="UP000034606">
    <property type="component" value="Unassembled WGS sequence"/>
</dbReference>
<evidence type="ECO:0000259" key="8">
    <source>
        <dbReference type="PROSITE" id="PS51161"/>
    </source>
</evidence>
<dbReference type="EMBL" id="LBRM01000004">
    <property type="protein sequence ID" value="KKP98425.1"/>
    <property type="molecule type" value="Genomic_DNA"/>
</dbReference>
<evidence type="ECO:0000256" key="7">
    <source>
        <dbReference type="PROSITE-ProRule" id="PRU00492"/>
    </source>
</evidence>
<evidence type="ECO:0000256" key="1">
    <source>
        <dbReference type="ARBA" id="ARBA00001922"/>
    </source>
</evidence>
<accession>A0A0G0GF13</accession>
<keyword evidence="6" id="KW-0170">Cobalt</keyword>
<dbReference type="PATRIC" id="fig|1618728.3.peg.176"/>
<keyword evidence="2" id="KW-0846">Cobalamin</keyword>
<sequence length="789" mass="89716">MEKDFILGKKELNKIKNVRNREGEIIPFNINKIADAIYKAFVMTNEGEKKEAKDVATRVFHKLIQIKVKSNEKKFIPMVEMIQDLVEAELMDLGYHLTAKSYILYRSKRAELRREVGTIPTESKKIFDESSSYFVSSYEEFIFYRTYSKWQDALGRRETWIETIDRFMAYMKKNLGDKMSQKDYSEVKEAILKQEVCPSMRLLWSAGEACDKTNVWAYNCSYVAPSAWQDLGEIMYILMCGAGLGFSVESETVQKFPQIKRQTGKKLATHVVEDSKEGWADAFVLGCKTWADGYDIDFDFSKIRPSGSRLKVAGGRASGPQPLIDLINFAKKKILSRQAKRLTNLDLHDIICQIGLIVVAGGVRRSALISLSDIDDESMRKSKQGQFWIDNGQRSMANNSAVYSQKPGASEFLNEWIELIKSGTGERGIFNRGGLMTQLPKRRIDNWEKAGIIDDQNVIVGLPGSNPCGEITLQSKQFCNLTSIVVRPGDNAEDLKRKVRLSTILGTYQATLTNFGYLSKEWKENCEAEALLGVSITGYYDNKTIRTEKVLTELREESIKVNKEYAKKFGINYSTCITTIKPHGNSGQLLYVGSGMHPWYAKYYIRRVRISTNDPLYQLIKDQGVPFKAEVGYSTANSTVAVVEFPIKAPEGAVTRDQVSAIDLLNEWKKLKINYIEHNPSVTIYVGNDEWIKVANFIYENWDIVGGLSFLPRSEHVYQLAPYEEISKEEYEKRVKEIKHIDFSKLIYYEQEDNTMGAKEFACVSGVCSIDDVLAEEAQKEKVEGLSDI</sequence>
<dbReference type="GO" id="GO:0031419">
    <property type="term" value="F:cobalamin binding"/>
    <property type="evidence" value="ECO:0007669"/>
    <property type="project" value="UniProtKB-KW"/>
</dbReference>
<dbReference type="Pfam" id="PF03477">
    <property type="entry name" value="ATP-cone"/>
    <property type="match status" value="1"/>
</dbReference>
<dbReference type="InterPro" id="IPR005144">
    <property type="entry name" value="ATP-cone_dom"/>
</dbReference>
<evidence type="ECO:0000256" key="6">
    <source>
        <dbReference type="ARBA" id="ARBA00023285"/>
    </source>
</evidence>
<dbReference type="PANTHER" id="PTHR43371">
    <property type="entry name" value="VITAMIN B12-DEPENDENT RIBONUCLEOTIDE REDUCTASE"/>
    <property type="match status" value="1"/>
</dbReference>
<dbReference type="PROSITE" id="PS51161">
    <property type="entry name" value="ATP_CONE"/>
    <property type="match status" value="1"/>
</dbReference>
<reference evidence="9 10" key="1">
    <citation type="journal article" date="2015" name="Nature">
        <title>rRNA introns, odd ribosomes, and small enigmatic genomes across a large radiation of phyla.</title>
        <authorList>
            <person name="Brown C.T."/>
            <person name="Hug L.A."/>
            <person name="Thomas B.C."/>
            <person name="Sharon I."/>
            <person name="Castelle C.J."/>
            <person name="Singh A."/>
            <person name="Wilkins M.J."/>
            <person name="Williams K.H."/>
            <person name="Banfield J.F."/>
        </authorList>
    </citation>
    <scope>NUCLEOTIDE SEQUENCE [LARGE SCALE GENOMIC DNA]</scope>
</reference>
<protein>
    <submittedName>
        <fullName evidence="9">Ribonucleoside-triphosphate reductase</fullName>
    </submittedName>
</protein>
<dbReference type="AlphaFoldDB" id="A0A0G0GF13"/>
<evidence type="ECO:0000256" key="3">
    <source>
        <dbReference type="ARBA" id="ARBA00022741"/>
    </source>
</evidence>
<keyword evidence="3 7" id="KW-0547">Nucleotide-binding</keyword>
<comment type="cofactor">
    <cofactor evidence="1">
        <name>adenosylcob(III)alamin</name>
        <dbReference type="ChEBI" id="CHEBI:18408"/>
    </cofactor>
</comment>
<name>A0A0G0GF13_9BACT</name>
<evidence type="ECO:0000313" key="9">
    <source>
        <dbReference type="EMBL" id="KKP98425.1"/>
    </source>
</evidence>
<dbReference type="GO" id="GO:0005524">
    <property type="term" value="F:ATP binding"/>
    <property type="evidence" value="ECO:0007669"/>
    <property type="project" value="UniProtKB-UniRule"/>
</dbReference>
<evidence type="ECO:0000256" key="4">
    <source>
        <dbReference type="ARBA" id="ARBA00022840"/>
    </source>
</evidence>
<dbReference type="InterPro" id="IPR050862">
    <property type="entry name" value="RdRp_reductase_class-2"/>
</dbReference>
<evidence type="ECO:0000313" key="10">
    <source>
        <dbReference type="Proteomes" id="UP000034606"/>
    </source>
</evidence>
<dbReference type="GO" id="GO:0004748">
    <property type="term" value="F:ribonucleoside-diphosphate reductase activity, thioredoxin disulfide as acceptor"/>
    <property type="evidence" value="ECO:0007669"/>
    <property type="project" value="TreeGrafter"/>
</dbReference>
<comment type="caution">
    <text evidence="9">The sequence shown here is derived from an EMBL/GenBank/DDBJ whole genome shotgun (WGS) entry which is preliminary data.</text>
</comment>
<dbReference type="Gene3D" id="3.90.1390.10">
    <property type="entry name" value="b-12 dependent (class ii) ribonucleotide reductase, chain A, domain 3"/>
    <property type="match status" value="1"/>
</dbReference>
<dbReference type="PANTHER" id="PTHR43371:SF1">
    <property type="entry name" value="RIBONUCLEOSIDE-DIPHOSPHATE REDUCTASE"/>
    <property type="match status" value="1"/>
</dbReference>
<evidence type="ECO:0000256" key="2">
    <source>
        <dbReference type="ARBA" id="ARBA00022628"/>
    </source>
</evidence>
<proteinExistence type="predicted"/>
<dbReference type="Pfam" id="PF17975">
    <property type="entry name" value="RNR_Alpha"/>
    <property type="match status" value="1"/>
</dbReference>
<dbReference type="Gene3D" id="3.20.70.20">
    <property type="match status" value="2"/>
</dbReference>
<keyword evidence="4 7" id="KW-0067">ATP-binding</keyword>
<dbReference type="SUPFAM" id="SSF51998">
    <property type="entry name" value="PFL-like glycyl radical enzymes"/>
    <property type="match status" value="1"/>
</dbReference>
<gene>
    <name evidence="9" type="ORF">US05_C0004G0056</name>
</gene>
<keyword evidence="5" id="KW-0560">Oxidoreductase</keyword>
<feature type="domain" description="ATP-cone" evidence="8">
    <location>
        <begin position="16"/>
        <end position="113"/>
    </location>
</feature>
<organism evidence="9 10">
    <name type="scientific">Candidatus Nomurabacteria bacterium GW2011_GWA1_36_15</name>
    <dbReference type="NCBI Taxonomy" id="1618728"/>
    <lineage>
        <taxon>Bacteria</taxon>
        <taxon>Candidatus Nomuraibacteriota</taxon>
    </lineage>
</organism>
<evidence type="ECO:0000256" key="5">
    <source>
        <dbReference type="ARBA" id="ARBA00023002"/>
    </source>
</evidence>